<accession>J0D475</accession>
<organism evidence="1 2">
    <name type="scientific">Auricularia subglabra (strain TFB-10046 / SS5)</name>
    <name type="common">White-rot fungus</name>
    <name type="synonym">Auricularia delicata (strain TFB10046)</name>
    <dbReference type="NCBI Taxonomy" id="717982"/>
    <lineage>
        <taxon>Eukaryota</taxon>
        <taxon>Fungi</taxon>
        <taxon>Dikarya</taxon>
        <taxon>Basidiomycota</taxon>
        <taxon>Agaricomycotina</taxon>
        <taxon>Agaricomycetes</taxon>
        <taxon>Auriculariales</taxon>
        <taxon>Auriculariaceae</taxon>
        <taxon>Auricularia</taxon>
    </lineage>
</organism>
<dbReference type="EMBL" id="JH688202">
    <property type="protein sequence ID" value="EJD33494.1"/>
    <property type="molecule type" value="Genomic_DNA"/>
</dbReference>
<evidence type="ECO:0000313" key="2">
    <source>
        <dbReference type="Proteomes" id="UP000006514"/>
    </source>
</evidence>
<proteinExistence type="predicted"/>
<gene>
    <name evidence="1" type="ORF">AURDEDRAFT_177419</name>
</gene>
<dbReference type="KEGG" id="adl:AURDEDRAFT_177419"/>
<dbReference type="InParanoid" id="J0D475"/>
<keyword evidence="2" id="KW-1185">Reference proteome</keyword>
<sequence>MRDLRFSPLEALRDAARPSARSSPYVLAVCCVGCALLIDSLGLCSPPLTLACHCAFHAASQAPAIVCTGCIGAHCRWRLKFERGYRRGERPCHCLSLRAICRSCKYEHGQLNCPSEPRIRAHREFAVCASWMPSHVARRPLRAGAQAQARHAEGLAEW</sequence>
<name>J0D475_AURST</name>
<dbReference type="Proteomes" id="UP000006514">
    <property type="component" value="Unassembled WGS sequence"/>
</dbReference>
<evidence type="ECO:0000313" key="1">
    <source>
        <dbReference type="EMBL" id="EJD33494.1"/>
    </source>
</evidence>
<protein>
    <submittedName>
        <fullName evidence="1">Uncharacterized protein</fullName>
    </submittedName>
</protein>
<dbReference type="AlphaFoldDB" id="J0D475"/>
<reference evidence="2" key="1">
    <citation type="journal article" date="2012" name="Science">
        <title>The Paleozoic origin of enzymatic lignin decomposition reconstructed from 31 fungal genomes.</title>
        <authorList>
            <person name="Floudas D."/>
            <person name="Binder M."/>
            <person name="Riley R."/>
            <person name="Barry K."/>
            <person name="Blanchette R.A."/>
            <person name="Henrissat B."/>
            <person name="Martinez A.T."/>
            <person name="Otillar R."/>
            <person name="Spatafora J.W."/>
            <person name="Yadav J.S."/>
            <person name="Aerts A."/>
            <person name="Benoit I."/>
            <person name="Boyd A."/>
            <person name="Carlson A."/>
            <person name="Copeland A."/>
            <person name="Coutinho P.M."/>
            <person name="de Vries R.P."/>
            <person name="Ferreira P."/>
            <person name="Findley K."/>
            <person name="Foster B."/>
            <person name="Gaskell J."/>
            <person name="Glotzer D."/>
            <person name="Gorecki P."/>
            <person name="Heitman J."/>
            <person name="Hesse C."/>
            <person name="Hori C."/>
            <person name="Igarashi K."/>
            <person name="Jurgens J.A."/>
            <person name="Kallen N."/>
            <person name="Kersten P."/>
            <person name="Kohler A."/>
            <person name="Kuees U."/>
            <person name="Kumar T.K.A."/>
            <person name="Kuo A."/>
            <person name="LaButti K."/>
            <person name="Larrondo L.F."/>
            <person name="Lindquist E."/>
            <person name="Ling A."/>
            <person name="Lombard V."/>
            <person name="Lucas S."/>
            <person name="Lundell T."/>
            <person name="Martin R."/>
            <person name="McLaughlin D.J."/>
            <person name="Morgenstern I."/>
            <person name="Morin E."/>
            <person name="Murat C."/>
            <person name="Nagy L.G."/>
            <person name="Nolan M."/>
            <person name="Ohm R.A."/>
            <person name="Patyshakuliyeva A."/>
            <person name="Rokas A."/>
            <person name="Ruiz-Duenas F.J."/>
            <person name="Sabat G."/>
            <person name="Salamov A."/>
            <person name="Samejima M."/>
            <person name="Schmutz J."/>
            <person name="Slot J.C."/>
            <person name="St John F."/>
            <person name="Stenlid J."/>
            <person name="Sun H."/>
            <person name="Sun S."/>
            <person name="Syed K."/>
            <person name="Tsang A."/>
            <person name="Wiebenga A."/>
            <person name="Young D."/>
            <person name="Pisabarro A."/>
            <person name="Eastwood D.C."/>
            <person name="Martin F."/>
            <person name="Cullen D."/>
            <person name="Grigoriev I.V."/>
            <person name="Hibbett D.S."/>
        </authorList>
    </citation>
    <scope>NUCLEOTIDE SEQUENCE [LARGE SCALE GENOMIC DNA]</scope>
    <source>
        <strain evidence="2">TFB10046</strain>
    </source>
</reference>